<dbReference type="Pfam" id="PF02388">
    <property type="entry name" value="FemAB"/>
    <property type="match status" value="1"/>
</dbReference>
<dbReference type="Gene3D" id="1.20.58.90">
    <property type="match status" value="1"/>
</dbReference>
<dbReference type="PROSITE" id="PS51191">
    <property type="entry name" value="FEMABX"/>
    <property type="match status" value="1"/>
</dbReference>
<evidence type="ECO:0000256" key="5">
    <source>
        <dbReference type="ARBA" id="ARBA00023315"/>
    </source>
</evidence>
<protein>
    <submittedName>
        <fullName evidence="7">Aminoacyltransferase</fullName>
    </submittedName>
</protein>
<evidence type="ECO:0000256" key="4">
    <source>
        <dbReference type="ARBA" id="ARBA00022984"/>
    </source>
</evidence>
<gene>
    <name evidence="7" type="ORF">H9702_03400</name>
</gene>
<dbReference type="InterPro" id="IPR003447">
    <property type="entry name" value="FEMABX"/>
</dbReference>
<dbReference type="InterPro" id="IPR016181">
    <property type="entry name" value="Acyl_CoA_acyltransferase"/>
</dbReference>
<keyword evidence="2" id="KW-0808">Transferase</keyword>
<reference evidence="7" key="2">
    <citation type="submission" date="2021-04" db="EMBL/GenBank/DDBJ databases">
        <authorList>
            <person name="Gilroy R."/>
        </authorList>
    </citation>
    <scope>NUCLEOTIDE SEQUENCE</scope>
    <source>
        <strain evidence="7">CHK187-11901</strain>
    </source>
</reference>
<name>A0A9D2NPI4_9FIRM</name>
<evidence type="ECO:0000256" key="6">
    <source>
        <dbReference type="ARBA" id="ARBA00023316"/>
    </source>
</evidence>
<dbReference type="GO" id="GO:0016755">
    <property type="term" value="F:aminoacyltransferase activity"/>
    <property type="evidence" value="ECO:0007669"/>
    <property type="project" value="InterPro"/>
</dbReference>
<comment type="caution">
    <text evidence="7">The sequence shown here is derived from an EMBL/GenBank/DDBJ whole genome shotgun (WGS) entry which is preliminary data.</text>
</comment>
<evidence type="ECO:0000313" key="7">
    <source>
        <dbReference type="EMBL" id="HJC36160.1"/>
    </source>
</evidence>
<dbReference type="GO" id="GO:0008360">
    <property type="term" value="P:regulation of cell shape"/>
    <property type="evidence" value="ECO:0007669"/>
    <property type="project" value="UniProtKB-KW"/>
</dbReference>
<accession>A0A9D2NPI4</accession>
<sequence>TLLVSVKLHGSYRYYYAPRGFLLDYADHELLQAMCQGVKQFAKARNGLYLKIDPYVPYQEHDQDGKVVEDGFCNQKIVDDLQACGFAHQGFARGYDMANQCRWMSVLDLRNKDEETLFQRFDAQTRWAIRRAQRNQIKLTQAGPEKLPDFMRIIDHTAARRGFDTQDETYYRELFQAYGSQVKLILAEMDLSAYQRALRKEQMQKQTELSEIQGYSRKRVKHQKMLREKLDQLQQKLREVRQLEPYAQEGKVLMGGGIFICYGQEMIYLAGGTYGRFLHFHPAYAMQWHMIRAAKHAGLRAYNFYGISGLFEKDQDGYGVFAFKRGFHADVIELLGDFLMPLRPWSWRAYRLMQGLKRHIKKPGSMPGKQTD</sequence>
<dbReference type="Gene3D" id="3.40.630.30">
    <property type="match status" value="2"/>
</dbReference>
<dbReference type="GO" id="GO:0009252">
    <property type="term" value="P:peptidoglycan biosynthetic process"/>
    <property type="evidence" value="ECO:0007669"/>
    <property type="project" value="UniProtKB-KW"/>
</dbReference>
<keyword evidence="6" id="KW-0961">Cell wall biogenesis/degradation</keyword>
<dbReference type="AlphaFoldDB" id="A0A9D2NPI4"/>
<keyword evidence="3" id="KW-0133">Cell shape</keyword>
<evidence type="ECO:0000256" key="3">
    <source>
        <dbReference type="ARBA" id="ARBA00022960"/>
    </source>
</evidence>
<comment type="similarity">
    <text evidence="1">Belongs to the FemABX family.</text>
</comment>
<organism evidence="7 8">
    <name type="scientific">Candidatus Merdibacter merdavium</name>
    <dbReference type="NCBI Taxonomy" id="2838692"/>
    <lineage>
        <taxon>Bacteria</taxon>
        <taxon>Bacillati</taxon>
        <taxon>Bacillota</taxon>
        <taxon>Erysipelotrichia</taxon>
        <taxon>Erysipelotrichales</taxon>
        <taxon>Erysipelotrichaceae</taxon>
        <taxon>Merdibacter</taxon>
    </lineage>
</organism>
<dbReference type="InterPro" id="IPR050644">
    <property type="entry name" value="PG_Glycine_Bridge_Synth"/>
</dbReference>
<reference evidence="7" key="1">
    <citation type="journal article" date="2021" name="PeerJ">
        <title>Extensive microbial diversity within the chicken gut microbiome revealed by metagenomics and culture.</title>
        <authorList>
            <person name="Gilroy R."/>
            <person name="Ravi A."/>
            <person name="Getino M."/>
            <person name="Pursley I."/>
            <person name="Horton D.L."/>
            <person name="Alikhan N.F."/>
            <person name="Baker D."/>
            <person name="Gharbi K."/>
            <person name="Hall N."/>
            <person name="Watson M."/>
            <person name="Adriaenssens E.M."/>
            <person name="Foster-Nyarko E."/>
            <person name="Jarju S."/>
            <person name="Secka A."/>
            <person name="Antonio M."/>
            <person name="Oren A."/>
            <person name="Chaudhuri R.R."/>
            <person name="La Ragione R."/>
            <person name="Hildebrand F."/>
            <person name="Pallen M.J."/>
        </authorList>
    </citation>
    <scope>NUCLEOTIDE SEQUENCE</scope>
    <source>
        <strain evidence="7">CHK187-11901</strain>
    </source>
</reference>
<proteinExistence type="inferred from homology"/>
<dbReference type="Proteomes" id="UP000823896">
    <property type="component" value="Unassembled WGS sequence"/>
</dbReference>
<keyword evidence="5" id="KW-0012">Acyltransferase</keyword>
<dbReference type="PANTHER" id="PTHR36174">
    <property type="entry name" value="LIPID II:GLYCINE GLYCYLTRANSFERASE"/>
    <property type="match status" value="1"/>
</dbReference>
<dbReference type="EMBL" id="DWWM01000021">
    <property type="protein sequence ID" value="HJC36160.1"/>
    <property type="molecule type" value="Genomic_DNA"/>
</dbReference>
<evidence type="ECO:0000256" key="1">
    <source>
        <dbReference type="ARBA" id="ARBA00009943"/>
    </source>
</evidence>
<dbReference type="GO" id="GO:0071555">
    <property type="term" value="P:cell wall organization"/>
    <property type="evidence" value="ECO:0007669"/>
    <property type="project" value="UniProtKB-KW"/>
</dbReference>
<evidence type="ECO:0000313" key="8">
    <source>
        <dbReference type="Proteomes" id="UP000823896"/>
    </source>
</evidence>
<dbReference type="PANTHER" id="PTHR36174:SF1">
    <property type="entry name" value="LIPID II:GLYCINE GLYCYLTRANSFERASE"/>
    <property type="match status" value="1"/>
</dbReference>
<evidence type="ECO:0000256" key="2">
    <source>
        <dbReference type="ARBA" id="ARBA00022679"/>
    </source>
</evidence>
<keyword evidence="4" id="KW-0573">Peptidoglycan synthesis</keyword>
<feature type="non-terminal residue" evidence="7">
    <location>
        <position position="1"/>
    </location>
</feature>
<dbReference type="SUPFAM" id="SSF55729">
    <property type="entry name" value="Acyl-CoA N-acyltransferases (Nat)"/>
    <property type="match status" value="2"/>
</dbReference>